<feature type="chain" id="PRO_5010209358" evidence="1">
    <location>
        <begin position="25"/>
        <end position="517"/>
    </location>
</feature>
<gene>
    <name evidence="3" type="ORF">SAMN05444354_12855</name>
</gene>
<sequence>MVPMGPLLRHRLPLLLAFTLGVLAGCDSESDVLFEVTVPPETPADAVLRLQGADPGLGGSSGQGLELVSQGGRVFSLKTRLPKDEALTYRVWMSAPAEQVALDASGQPVPGQTVTLTKKSQTVGVSVERWGPPSGITQPQTVFVVEVPEDTPQDSTLYLPGNQPELGNWDPGAVALYKAVDGRHALSLSFAPGRKLEFKLTRGTWETVERDAQNNDINNRTLTTGTGFERVSITVEGWAKPRPPIPPVLTGDIRYLEVTPSNATLKPRKVIVWLPPDYKDTPTRRYPVLYMHDGQNLMDASTGFNGEWGVDETAQQLVTEGQVEPLIIVGIYNTVDRIAEYTQVPAAPQHAEDYPDAGRADLYGQFLVEELKPLIDSTYRTRPEGQYTGLAGSSLGGLVSMYLGMKHPGTFTRLGVISPSVWWANQNIITQVNALPGKLPLRIWEDIGTDEGDSSQDTTETVEDAQALRDALVAKGWGVDTDLKYTVVEGGQHNEAAWADRFDHILRFLYPQPPLVP</sequence>
<feature type="signal peptide" evidence="1">
    <location>
        <begin position="1"/>
        <end position="24"/>
    </location>
</feature>
<reference evidence="4" key="1">
    <citation type="submission" date="2016-10" db="EMBL/GenBank/DDBJ databases">
        <authorList>
            <person name="Varghese N."/>
            <person name="Submissions S."/>
        </authorList>
    </citation>
    <scope>NUCLEOTIDE SEQUENCE [LARGE SCALE GENOMIC DNA]</scope>
    <source>
        <strain evidence="4">DSM 17044</strain>
    </source>
</reference>
<dbReference type="Gene3D" id="2.60.40.10">
    <property type="entry name" value="Immunoglobulins"/>
    <property type="match status" value="1"/>
</dbReference>
<dbReference type="InterPro" id="IPR013784">
    <property type="entry name" value="Carb-bd-like_fold"/>
</dbReference>
<keyword evidence="3" id="KW-0378">Hydrolase</keyword>
<keyword evidence="4" id="KW-1185">Reference proteome</keyword>
<dbReference type="Pfam" id="PF00686">
    <property type="entry name" value="CBM_20"/>
    <property type="match status" value="1"/>
</dbReference>
<evidence type="ECO:0000259" key="2">
    <source>
        <dbReference type="PROSITE" id="PS51166"/>
    </source>
</evidence>
<dbReference type="InterPro" id="IPR000801">
    <property type="entry name" value="Esterase-like"/>
</dbReference>
<dbReference type="Pfam" id="PF00756">
    <property type="entry name" value="Esterase"/>
    <property type="match status" value="1"/>
</dbReference>
<accession>A0A1H8D468</accession>
<keyword evidence="1" id="KW-0732">Signal</keyword>
<protein>
    <submittedName>
        <fullName evidence="3">Predicted hydrolase of the alpha/beta superfamily</fullName>
    </submittedName>
</protein>
<evidence type="ECO:0000256" key="1">
    <source>
        <dbReference type="SAM" id="SignalP"/>
    </source>
</evidence>
<dbReference type="SUPFAM" id="SSF53474">
    <property type="entry name" value="alpha/beta-Hydrolases"/>
    <property type="match status" value="1"/>
</dbReference>
<evidence type="ECO:0000313" key="3">
    <source>
        <dbReference type="EMBL" id="SEN01524.1"/>
    </source>
</evidence>
<evidence type="ECO:0000313" key="4">
    <source>
        <dbReference type="Proteomes" id="UP000182719"/>
    </source>
</evidence>
<dbReference type="InterPro" id="IPR013783">
    <property type="entry name" value="Ig-like_fold"/>
</dbReference>
<dbReference type="PROSITE" id="PS51166">
    <property type="entry name" value="CBM20"/>
    <property type="match status" value="1"/>
</dbReference>
<dbReference type="AlphaFoldDB" id="A0A1H8D468"/>
<dbReference type="EMBL" id="FOAP01000028">
    <property type="protein sequence ID" value="SEN01524.1"/>
    <property type="molecule type" value="Genomic_DNA"/>
</dbReference>
<dbReference type="InterPro" id="IPR050583">
    <property type="entry name" value="Mycobacterial_A85_antigen"/>
</dbReference>
<dbReference type="InterPro" id="IPR029058">
    <property type="entry name" value="AB_hydrolase_fold"/>
</dbReference>
<dbReference type="Gene3D" id="3.40.50.1820">
    <property type="entry name" value="alpha/beta hydrolase"/>
    <property type="match status" value="1"/>
</dbReference>
<dbReference type="SUPFAM" id="SSF49452">
    <property type="entry name" value="Starch-binding domain-like"/>
    <property type="match status" value="1"/>
</dbReference>
<feature type="domain" description="CBM20" evidence="2">
    <location>
        <begin position="133"/>
        <end position="240"/>
    </location>
</feature>
<dbReference type="GO" id="GO:0016787">
    <property type="term" value="F:hydrolase activity"/>
    <property type="evidence" value="ECO:0007669"/>
    <property type="project" value="UniProtKB-KW"/>
</dbReference>
<organism evidence="3 4">
    <name type="scientific">Stigmatella aurantiaca</name>
    <dbReference type="NCBI Taxonomy" id="41"/>
    <lineage>
        <taxon>Bacteria</taxon>
        <taxon>Pseudomonadati</taxon>
        <taxon>Myxococcota</taxon>
        <taxon>Myxococcia</taxon>
        <taxon>Myxococcales</taxon>
        <taxon>Cystobacterineae</taxon>
        <taxon>Archangiaceae</taxon>
        <taxon>Stigmatella</taxon>
    </lineage>
</organism>
<dbReference type="InterPro" id="IPR002044">
    <property type="entry name" value="CBM20"/>
</dbReference>
<dbReference type="Proteomes" id="UP000182719">
    <property type="component" value="Unassembled WGS sequence"/>
</dbReference>
<dbReference type="GO" id="GO:2001070">
    <property type="term" value="F:starch binding"/>
    <property type="evidence" value="ECO:0007669"/>
    <property type="project" value="InterPro"/>
</dbReference>
<dbReference type="PANTHER" id="PTHR48098">
    <property type="entry name" value="ENTEROCHELIN ESTERASE-RELATED"/>
    <property type="match status" value="1"/>
</dbReference>
<proteinExistence type="predicted"/>
<dbReference type="SMART" id="SM01065">
    <property type="entry name" value="CBM_2"/>
    <property type="match status" value="1"/>
</dbReference>
<name>A0A1H8D468_STIAU</name>
<dbReference type="PANTHER" id="PTHR48098:SF6">
    <property type="entry name" value="FERRI-BACILLIBACTIN ESTERASE BESA"/>
    <property type="match status" value="1"/>
</dbReference>